<dbReference type="PROSITE" id="PS01075">
    <property type="entry name" value="ACETATE_KINASE_1"/>
    <property type="match status" value="1"/>
</dbReference>
<name>A0A388TAA9_TERA1</name>
<accession>A0A388TAA9</accession>
<comment type="cofactor">
    <cofactor evidence="6">
        <name>Mg(2+)</name>
        <dbReference type="ChEBI" id="CHEBI:18420"/>
    </cofactor>
    <cofactor evidence="6">
        <name>Mn(2+)</name>
        <dbReference type="ChEBI" id="CHEBI:29035"/>
    </cofactor>
    <text evidence="6">Mg(2+). Can also accept Mn(2+).</text>
</comment>
<dbReference type="EMBL" id="BGZN01000001">
    <property type="protein sequence ID" value="GBR72609.1"/>
    <property type="molecule type" value="Genomic_DNA"/>
</dbReference>
<comment type="function">
    <text evidence="6">Catalyzes the formation of acetyl phosphate from acetate and ATP. Can also catalyze the reverse reaction.</text>
</comment>
<comment type="pathway">
    <text evidence="6">Metabolic intermediate biosynthesis; acetyl-CoA biosynthesis; acetyl-CoA from acetate: step 1/2.</text>
</comment>
<feature type="binding site" evidence="6">
    <location>
        <begin position="205"/>
        <end position="209"/>
    </location>
    <ligand>
        <name>ATP</name>
        <dbReference type="ChEBI" id="CHEBI:30616"/>
    </ligand>
</feature>
<feature type="binding site" evidence="6">
    <location>
        <begin position="279"/>
        <end position="281"/>
    </location>
    <ligand>
        <name>ATP</name>
        <dbReference type="ChEBI" id="CHEBI:30616"/>
    </ligand>
</feature>
<keyword evidence="4 6" id="KW-0418">Kinase</keyword>
<dbReference type="AlphaFoldDB" id="A0A388TAA9"/>
<dbReference type="UniPathway" id="UPA00340">
    <property type="reaction ID" value="UER00458"/>
</dbReference>
<comment type="similarity">
    <text evidence="1 6 7">Belongs to the acetokinase family.</text>
</comment>
<evidence type="ECO:0000256" key="2">
    <source>
        <dbReference type="ARBA" id="ARBA00022679"/>
    </source>
</evidence>
<evidence type="ECO:0000256" key="1">
    <source>
        <dbReference type="ARBA" id="ARBA00008748"/>
    </source>
</evidence>
<keyword evidence="9" id="KW-1185">Reference proteome</keyword>
<comment type="subcellular location">
    <subcellularLocation>
        <location evidence="6">Cytoplasm</location>
    </subcellularLocation>
</comment>
<keyword evidence="5 6" id="KW-0067">ATP-binding</keyword>
<feature type="binding site" evidence="6">
    <location>
        <begin position="327"/>
        <end position="331"/>
    </location>
    <ligand>
        <name>ATP</name>
        <dbReference type="ChEBI" id="CHEBI:30616"/>
    </ligand>
</feature>
<feature type="site" description="Transition state stabilizer" evidence="6">
    <location>
        <position position="178"/>
    </location>
</feature>
<dbReference type="PANTHER" id="PTHR21060:SF15">
    <property type="entry name" value="ACETATE KINASE-RELATED"/>
    <property type="match status" value="1"/>
</dbReference>
<dbReference type="PROSITE" id="PS01076">
    <property type="entry name" value="ACETATE_KINASE_2"/>
    <property type="match status" value="1"/>
</dbReference>
<organism evidence="8 9">
    <name type="scientific">Termititenax aidoneus</name>
    <dbReference type="NCBI Taxonomy" id="2218524"/>
    <lineage>
        <taxon>Bacteria</taxon>
        <taxon>Bacillati</taxon>
        <taxon>Candidatus Margulisiibacteriota</taxon>
        <taxon>Candidatus Termititenacia</taxon>
        <taxon>Candidatus Termititenacales</taxon>
        <taxon>Candidatus Termititenacaceae</taxon>
        <taxon>Candidatus Termititenax</taxon>
    </lineage>
</organism>
<comment type="catalytic activity">
    <reaction evidence="6">
        <text>acetate + ATP = acetyl phosphate + ADP</text>
        <dbReference type="Rhea" id="RHEA:11352"/>
        <dbReference type="ChEBI" id="CHEBI:22191"/>
        <dbReference type="ChEBI" id="CHEBI:30089"/>
        <dbReference type="ChEBI" id="CHEBI:30616"/>
        <dbReference type="ChEBI" id="CHEBI:456216"/>
        <dbReference type="EC" id="2.7.2.1"/>
    </reaction>
</comment>
<dbReference type="PANTHER" id="PTHR21060">
    <property type="entry name" value="ACETATE KINASE"/>
    <property type="match status" value="1"/>
</dbReference>
<feature type="binding site" evidence="6">
    <location>
        <position position="89"/>
    </location>
    <ligand>
        <name>substrate</name>
    </ligand>
</feature>
<dbReference type="InterPro" id="IPR004372">
    <property type="entry name" value="Ac/propionate_kinase"/>
</dbReference>
<reference evidence="8 9" key="1">
    <citation type="journal article" date="2019" name="ISME J.">
        <title>Genome analyses of uncultured TG2/ZB3 bacteria in 'Margulisbacteria' specifically attached to ectosymbiotic spirochetes of protists in the termite gut.</title>
        <authorList>
            <person name="Utami Y.D."/>
            <person name="Kuwahara H."/>
            <person name="Igai K."/>
            <person name="Murakami T."/>
            <person name="Sugaya K."/>
            <person name="Morikawa T."/>
            <person name="Nagura Y."/>
            <person name="Yuki M."/>
            <person name="Deevong P."/>
            <person name="Inoue T."/>
            <person name="Kihara K."/>
            <person name="Lo N."/>
            <person name="Yamada A."/>
            <person name="Ohkuma M."/>
            <person name="Hongoh Y."/>
        </authorList>
    </citation>
    <scope>NUCLEOTIDE SEQUENCE [LARGE SCALE GENOMIC DNA]</scope>
    <source>
        <strain evidence="8">NkOx7-01</strain>
    </source>
</reference>
<dbReference type="NCBIfam" id="TIGR00016">
    <property type="entry name" value="ackA"/>
    <property type="match status" value="1"/>
</dbReference>
<dbReference type="PIRSF" id="PIRSF000722">
    <property type="entry name" value="Acetate_prop_kin"/>
    <property type="match status" value="1"/>
</dbReference>
<proteinExistence type="inferred from homology"/>
<evidence type="ECO:0000256" key="5">
    <source>
        <dbReference type="ARBA" id="ARBA00022840"/>
    </source>
</evidence>
<dbReference type="Pfam" id="PF00871">
    <property type="entry name" value="Acetate_kinase"/>
    <property type="match status" value="1"/>
</dbReference>
<keyword evidence="6" id="KW-0963">Cytoplasm</keyword>
<dbReference type="InterPro" id="IPR000890">
    <property type="entry name" value="Aliphatic_acid_kin_short-chain"/>
</dbReference>
<dbReference type="GO" id="GO:0005737">
    <property type="term" value="C:cytoplasm"/>
    <property type="evidence" value="ECO:0007669"/>
    <property type="project" value="UniProtKB-SubCell"/>
</dbReference>
<dbReference type="GO" id="GO:0000287">
    <property type="term" value="F:magnesium ion binding"/>
    <property type="evidence" value="ECO:0007669"/>
    <property type="project" value="UniProtKB-UniRule"/>
</dbReference>
<evidence type="ECO:0000313" key="8">
    <source>
        <dbReference type="EMBL" id="GBR72609.1"/>
    </source>
</evidence>
<keyword evidence="6" id="KW-0460">Magnesium</keyword>
<dbReference type="GO" id="GO:0008776">
    <property type="term" value="F:acetate kinase activity"/>
    <property type="evidence" value="ECO:0007669"/>
    <property type="project" value="UniProtKB-UniRule"/>
</dbReference>
<dbReference type="InterPro" id="IPR023865">
    <property type="entry name" value="Aliphatic_acid_kinase_CS"/>
</dbReference>
<dbReference type="GO" id="GO:0005524">
    <property type="term" value="F:ATP binding"/>
    <property type="evidence" value="ECO:0007669"/>
    <property type="project" value="UniProtKB-KW"/>
</dbReference>
<comment type="caution">
    <text evidence="8">The sequence shown here is derived from an EMBL/GenBank/DDBJ whole genome shotgun (WGS) entry which is preliminary data.</text>
</comment>
<dbReference type="PRINTS" id="PR00471">
    <property type="entry name" value="ACETATEKNASE"/>
</dbReference>
<dbReference type="GO" id="GO:0006083">
    <property type="term" value="P:acetate metabolic process"/>
    <property type="evidence" value="ECO:0007669"/>
    <property type="project" value="TreeGrafter"/>
</dbReference>
<dbReference type="EC" id="2.7.2.1" evidence="6"/>
<feature type="binding site" evidence="6">
    <location>
        <position position="381"/>
    </location>
    <ligand>
        <name>Mg(2+)</name>
        <dbReference type="ChEBI" id="CHEBI:18420"/>
    </ligand>
</feature>
<feature type="site" description="Transition state stabilizer" evidence="6">
    <location>
        <position position="238"/>
    </location>
</feature>
<keyword evidence="2 6" id="KW-0808">Transferase</keyword>
<dbReference type="GO" id="GO:0006085">
    <property type="term" value="P:acetyl-CoA biosynthetic process"/>
    <property type="evidence" value="ECO:0007669"/>
    <property type="project" value="UniProtKB-UniRule"/>
</dbReference>
<dbReference type="CDD" id="cd24010">
    <property type="entry name" value="ASKHA_NBD_AcK_PK"/>
    <property type="match status" value="1"/>
</dbReference>
<keyword evidence="3 6" id="KW-0547">Nucleotide-binding</keyword>
<evidence type="ECO:0000256" key="4">
    <source>
        <dbReference type="ARBA" id="ARBA00022777"/>
    </source>
</evidence>
<dbReference type="Proteomes" id="UP000269352">
    <property type="component" value="Unassembled WGS sequence"/>
</dbReference>
<evidence type="ECO:0000313" key="9">
    <source>
        <dbReference type="Proteomes" id="UP000269352"/>
    </source>
</evidence>
<dbReference type="InterPro" id="IPR043129">
    <property type="entry name" value="ATPase_NBD"/>
</dbReference>
<keyword evidence="6" id="KW-0479">Metal-binding</keyword>
<feature type="binding site" evidence="6">
    <location>
        <position position="14"/>
    </location>
    <ligand>
        <name>ATP</name>
        <dbReference type="ChEBI" id="CHEBI:30616"/>
    </ligand>
</feature>
<dbReference type="Gene3D" id="3.30.420.40">
    <property type="match status" value="2"/>
</dbReference>
<gene>
    <name evidence="6 8" type="primary">ackA</name>
    <name evidence="8" type="ORF">NO1_0115</name>
</gene>
<evidence type="ECO:0000256" key="3">
    <source>
        <dbReference type="ARBA" id="ARBA00022741"/>
    </source>
</evidence>
<evidence type="ECO:0000256" key="7">
    <source>
        <dbReference type="RuleBase" id="RU003835"/>
    </source>
</evidence>
<dbReference type="SUPFAM" id="SSF53067">
    <property type="entry name" value="Actin-like ATPase domain"/>
    <property type="match status" value="2"/>
</dbReference>
<feature type="binding site" evidence="6">
    <location>
        <position position="7"/>
    </location>
    <ligand>
        <name>Mg(2+)</name>
        <dbReference type="ChEBI" id="CHEBI:18420"/>
    </ligand>
</feature>
<feature type="active site" description="Proton donor/acceptor" evidence="6">
    <location>
        <position position="146"/>
    </location>
</feature>
<evidence type="ECO:0000256" key="6">
    <source>
        <dbReference type="HAMAP-Rule" id="MF_00020"/>
    </source>
</evidence>
<dbReference type="HAMAP" id="MF_00020">
    <property type="entry name" value="Acetate_kinase"/>
    <property type="match status" value="1"/>
</dbReference>
<protein>
    <recommendedName>
        <fullName evidence="6">Acetate kinase</fullName>
        <ecNumber evidence="6">2.7.2.1</ecNumber>
    </recommendedName>
    <alternativeName>
        <fullName evidence="6">Acetokinase</fullName>
    </alternativeName>
</protein>
<sequence>MSILSINCGSSSLKYQLYDWDAQKVLANGLIDRIGLPDSNIVHKHNDQKIARKDKCADHRTAINLVLAFLLQEAKVIHSLQDIEGVGHRIVHGGVRFSASALVDDAVLAEIKANEDLAPLHTPPNVVGIESAREVMPDTPQVVIFDTAFHQTMPEHAYAYALNYELAQKYKIRKYGFHGSSHRYVSERTAVLLDNKPGWKAIIVHVGNGSSLSAVKDGKCLDTSMGLTPLAGVIMGTRAGDLDPAIVQFLVSKTGETVDRIMSRLNKESGMLGISGFSDQRDILAGAAKGDARCQLALRMQAYSVKKYIGAYLAALNGADALIFTAGIGENSPDFRQAVCADMEALGLKLDDAKNQEHSGAERLVSSPSSKIKVYVVPTNEEFIIARDVIEIVRG</sequence>
<comment type="subunit">
    <text evidence="6">Homodimer.</text>
</comment>